<dbReference type="AlphaFoldDB" id="A0A6M4IUK4"/>
<reference evidence="4 5" key="1">
    <citation type="submission" date="2020-05" db="EMBL/GenBank/DDBJ databases">
        <title>Complete genome sequence of Gemmatimonas greenlandica TET16.</title>
        <authorList>
            <person name="Zeng Y."/>
        </authorList>
    </citation>
    <scope>NUCLEOTIDE SEQUENCE [LARGE SCALE GENOMIC DNA]</scope>
    <source>
        <strain evidence="4 5">TET16</strain>
    </source>
</reference>
<keyword evidence="2" id="KW-0472">Membrane</keyword>
<name>A0A6M4IUK4_9BACT</name>
<evidence type="ECO:0000313" key="4">
    <source>
        <dbReference type="EMBL" id="QJR37237.1"/>
    </source>
</evidence>
<keyword evidence="2" id="KW-0812">Transmembrane</keyword>
<dbReference type="Pfam" id="PF14242">
    <property type="entry name" value="DUF4342"/>
    <property type="match status" value="1"/>
</dbReference>
<feature type="transmembrane region" description="Helical" evidence="2">
    <location>
        <begin position="69"/>
        <end position="89"/>
    </location>
</feature>
<keyword evidence="2" id="KW-1133">Transmembrane helix</keyword>
<dbReference type="InterPro" id="IPR025642">
    <property type="entry name" value="DUF4342"/>
</dbReference>
<evidence type="ECO:0000256" key="1">
    <source>
        <dbReference type="SAM" id="MobiDB-lite"/>
    </source>
</evidence>
<dbReference type="KEGG" id="ggr:HKW67_17800"/>
<accession>A0A6M4IUK4</accession>
<evidence type="ECO:0000256" key="2">
    <source>
        <dbReference type="SAM" id="Phobius"/>
    </source>
</evidence>
<sequence length="109" mass="12050">MQRWHGRQAYPTPRSTTHHSGSEAAMEQIKVAGDKLKSTLKQLIREGNVRRIIVRNATGRTLIDMPLTAGLAGAFLAPFWAAVAGIVALTKEFTIVVERDPENRVTKVE</sequence>
<keyword evidence="5" id="KW-1185">Reference proteome</keyword>
<protein>
    <submittedName>
        <fullName evidence="4">DUF4342 domain-containing protein</fullName>
    </submittedName>
</protein>
<organism evidence="4 5">
    <name type="scientific">Gemmatimonas groenlandica</name>
    <dbReference type="NCBI Taxonomy" id="2732249"/>
    <lineage>
        <taxon>Bacteria</taxon>
        <taxon>Pseudomonadati</taxon>
        <taxon>Gemmatimonadota</taxon>
        <taxon>Gemmatimonadia</taxon>
        <taxon>Gemmatimonadales</taxon>
        <taxon>Gemmatimonadaceae</taxon>
        <taxon>Gemmatimonas</taxon>
    </lineage>
</organism>
<evidence type="ECO:0000313" key="5">
    <source>
        <dbReference type="Proteomes" id="UP000500938"/>
    </source>
</evidence>
<proteinExistence type="predicted"/>
<feature type="domain" description="DUF4342" evidence="3">
    <location>
        <begin position="25"/>
        <end position="99"/>
    </location>
</feature>
<feature type="region of interest" description="Disordered" evidence="1">
    <location>
        <begin position="1"/>
        <end position="24"/>
    </location>
</feature>
<gene>
    <name evidence="4" type="ORF">HKW67_17800</name>
</gene>
<dbReference type="EMBL" id="CP053085">
    <property type="protein sequence ID" value="QJR37237.1"/>
    <property type="molecule type" value="Genomic_DNA"/>
</dbReference>
<evidence type="ECO:0000259" key="3">
    <source>
        <dbReference type="Pfam" id="PF14242"/>
    </source>
</evidence>
<dbReference type="RefSeq" id="WP_171226670.1">
    <property type="nucleotide sequence ID" value="NZ_CP053085.1"/>
</dbReference>
<dbReference type="Proteomes" id="UP000500938">
    <property type="component" value="Chromosome"/>
</dbReference>